<name>A0A830HQC2_9CHLO</name>
<protein>
    <submittedName>
        <fullName evidence="1">Uncharacterized protein</fullName>
    </submittedName>
</protein>
<organism evidence="1 2">
    <name type="scientific">Pycnococcus provasolii</name>
    <dbReference type="NCBI Taxonomy" id="41880"/>
    <lineage>
        <taxon>Eukaryota</taxon>
        <taxon>Viridiplantae</taxon>
        <taxon>Chlorophyta</taxon>
        <taxon>Pseudoscourfieldiophyceae</taxon>
        <taxon>Pseudoscourfieldiales</taxon>
        <taxon>Pycnococcaceae</taxon>
        <taxon>Pycnococcus</taxon>
    </lineage>
</organism>
<gene>
    <name evidence="1" type="ORF">PPROV_000808000</name>
</gene>
<keyword evidence="2" id="KW-1185">Reference proteome</keyword>
<accession>A0A830HQC2</accession>
<dbReference type="OrthoDB" id="534691at2759"/>
<evidence type="ECO:0000313" key="2">
    <source>
        <dbReference type="Proteomes" id="UP000660262"/>
    </source>
</evidence>
<proteinExistence type="predicted"/>
<reference evidence="1" key="1">
    <citation type="submission" date="2020-10" db="EMBL/GenBank/DDBJ databases">
        <title>Unveiling of a novel bifunctional photoreceptor, Dualchrome1, isolated from a cosmopolitan green alga.</title>
        <authorList>
            <person name="Suzuki S."/>
            <person name="Kawachi M."/>
        </authorList>
    </citation>
    <scope>NUCLEOTIDE SEQUENCE</scope>
    <source>
        <strain evidence="1">NIES 2893</strain>
    </source>
</reference>
<dbReference type="Proteomes" id="UP000660262">
    <property type="component" value="Unassembled WGS sequence"/>
</dbReference>
<comment type="caution">
    <text evidence="1">The sequence shown here is derived from an EMBL/GenBank/DDBJ whole genome shotgun (WGS) entry which is preliminary data.</text>
</comment>
<dbReference type="EMBL" id="BNJQ01000024">
    <property type="protein sequence ID" value="GHP09344.1"/>
    <property type="molecule type" value="Genomic_DNA"/>
</dbReference>
<sequence>MPTTTMSPPTMMPTSCTHRYRYRCRPVSGGASWSSEKVIRRISGYGSCSSGDDERRTLALAGAPCTVHPSARLRSIGASLLASASVAVNVCFAAYVLPPAAYASTPAADVNPFTLYGTTQKRFEVLEKDGEKILARKAGVTSRACVSILARDEEQDGAFQGLPIFEKMRGPDGTAKPSCATKEVLTSTAKSRTAKEASAAIEKSCGKACQVTCQRALDSYDSREMKRTGLGLDPDANDRASKRCVKVCTRECERPGEFSNFAVPIAK</sequence>
<dbReference type="AlphaFoldDB" id="A0A830HQC2"/>
<evidence type="ECO:0000313" key="1">
    <source>
        <dbReference type="EMBL" id="GHP09344.1"/>
    </source>
</evidence>